<evidence type="ECO:0000313" key="2">
    <source>
        <dbReference type="EMBL" id="URE04502.1"/>
    </source>
</evidence>
<reference evidence="2" key="1">
    <citation type="submission" date="2022-05" db="EMBL/GenBank/DDBJ databases">
        <title>The Musa troglodytarum L. genome provides insights into the mechanism of non-climacteric behaviour and enrichment of carotenoids.</title>
        <authorList>
            <person name="Wang J."/>
        </authorList>
    </citation>
    <scope>NUCLEOTIDE SEQUENCE</scope>
    <source>
        <tissue evidence="2">Leaf</tissue>
    </source>
</reference>
<keyword evidence="3" id="KW-1185">Reference proteome</keyword>
<feature type="compositionally biased region" description="Acidic residues" evidence="1">
    <location>
        <begin position="37"/>
        <end position="46"/>
    </location>
</feature>
<dbReference type="EMBL" id="CP097507">
    <property type="protein sequence ID" value="URE04502.1"/>
    <property type="molecule type" value="Genomic_DNA"/>
</dbReference>
<gene>
    <name evidence="2" type="ORF">MUK42_34167</name>
</gene>
<name>A0A9E7G190_9LILI</name>
<dbReference type="Proteomes" id="UP001055439">
    <property type="component" value="Chromosome 5"/>
</dbReference>
<protein>
    <submittedName>
        <fullName evidence="2">Uncharacterized protein</fullName>
    </submittedName>
</protein>
<sequence>MSSPRFPPTFTSRKPPPGCLVALAAERPSGSPASVMLDEEVPDLESEDRGISGGGPMMQMDLTVMAWHEMQRLGPSFGNLS</sequence>
<evidence type="ECO:0000313" key="3">
    <source>
        <dbReference type="Proteomes" id="UP001055439"/>
    </source>
</evidence>
<organism evidence="2 3">
    <name type="scientific">Musa troglodytarum</name>
    <name type="common">fe'i banana</name>
    <dbReference type="NCBI Taxonomy" id="320322"/>
    <lineage>
        <taxon>Eukaryota</taxon>
        <taxon>Viridiplantae</taxon>
        <taxon>Streptophyta</taxon>
        <taxon>Embryophyta</taxon>
        <taxon>Tracheophyta</taxon>
        <taxon>Spermatophyta</taxon>
        <taxon>Magnoliopsida</taxon>
        <taxon>Liliopsida</taxon>
        <taxon>Zingiberales</taxon>
        <taxon>Musaceae</taxon>
        <taxon>Musa</taxon>
    </lineage>
</organism>
<evidence type="ECO:0000256" key="1">
    <source>
        <dbReference type="SAM" id="MobiDB-lite"/>
    </source>
</evidence>
<dbReference type="AlphaFoldDB" id="A0A9E7G190"/>
<feature type="region of interest" description="Disordered" evidence="1">
    <location>
        <begin position="26"/>
        <end position="57"/>
    </location>
</feature>
<accession>A0A9E7G190</accession>
<proteinExistence type="predicted"/>